<accession>A0A518DFA1</accession>
<dbReference type="GO" id="GO:0015562">
    <property type="term" value="F:efflux transmembrane transporter activity"/>
    <property type="evidence" value="ECO:0007669"/>
    <property type="project" value="TreeGrafter"/>
</dbReference>
<keyword evidence="3" id="KW-1133">Transmembrane helix</keyword>
<dbReference type="PANTHER" id="PTHR30469">
    <property type="entry name" value="MULTIDRUG RESISTANCE PROTEIN MDTA"/>
    <property type="match status" value="1"/>
</dbReference>
<name>A0A518DFA1_9BACT</name>
<proteinExistence type="inferred from homology"/>
<feature type="transmembrane region" description="Helical" evidence="3">
    <location>
        <begin position="12"/>
        <end position="29"/>
    </location>
</feature>
<dbReference type="InterPro" id="IPR006143">
    <property type="entry name" value="RND_pump_MFP"/>
</dbReference>
<dbReference type="RefSeq" id="WP_197526941.1">
    <property type="nucleotide sequence ID" value="NZ_CP036291.1"/>
</dbReference>
<protein>
    <submittedName>
        <fullName evidence="4">Multidrug resistance protein MdtE</fullName>
    </submittedName>
</protein>
<dbReference type="Gene3D" id="1.10.287.470">
    <property type="entry name" value="Helix hairpin bin"/>
    <property type="match status" value="1"/>
</dbReference>
<evidence type="ECO:0000256" key="3">
    <source>
        <dbReference type="SAM" id="Phobius"/>
    </source>
</evidence>
<comment type="similarity">
    <text evidence="1">Belongs to the membrane fusion protein (MFP) (TC 8.A.1) family.</text>
</comment>
<keyword evidence="5" id="KW-1185">Reference proteome</keyword>
<dbReference type="AlphaFoldDB" id="A0A518DFA1"/>
<dbReference type="SUPFAM" id="SSF111369">
    <property type="entry name" value="HlyD-like secretion proteins"/>
    <property type="match status" value="1"/>
</dbReference>
<feature type="compositionally biased region" description="Basic and acidic residues" evidence="2">
    <location>
        <begin position="422"/>
        <end position="431"/>
    </location>
</feature>
<sequence length="440" mass="48520">MKKALRRLAKYSVLTAITVAAIFVMWWSSKKDDSAAARMRDQLAAPAPAIAKAKPRVAVRSVEPGLCELTVTFSGKIRPWETYTLGFEVGGRVQQLGVNQAGEMLDVGDRVVAGQVLARLDDRVYIARRGEAVAQFEQATSDLRRARQLYEGRSGALTEAEFQEVLTQMALAKSQQEVAVKNLEDSVLVSPVDGTIADRMAVPGESVGPNEAVFEIVQNDDVLLVVDVPESRVRELQARMRVTRQQDADAPFRAYVQLEGRDMFGQKWPAIEAEVYRIAQVADERTGLFEVEIRIPNSERLLRPGMVATARIVTDEVLGYRVPESAVIFRGRDAHLFTLRDTSLPVRVMFWDIAETEAPRAQRVELKQWVDLGNEVVIPSTAASLERVVVRGQQRLSDGELVRVVNDPGEPPAPAGGGSVAEKPDAPEKTSARNALRQAQ</sequence>
<dbReference type="GO" id="GO:1990281">
    <property type="term" value="C:efflux pump complex"/>
    <property type="evidence" value="ECO:0007669"/>
    <property type="project" value="TreeGrafter"/>
</dbReference>
<dbReference type="KEGG" id="pnd:Pla175_35580"/>
<evidence type="ECO:0000256" key="1">
    <source>
        <dbReference type="ARBA" id="ARBA00009477"/>
    </source>
</evidence>
<dbReference type="NCBIfam" id="TIGR01730">
    <property type="entry name" value="RND_mfp"/>
    <property type="match status" value="1"/>
</dbReference>
<dbReference type="EMBL" id="CP036291">
    <property type="protein sequence ID" value="QDU90157.1"/>
    <property type="molecule type" value="Genomic_DNA"/>
</dbReference>
<reference evidence="4 5" key="1">
    <citation type="submission" date="2019-02" db="EMBL/GenBank/DDBJ databases">
        <title>Deep-cultivation of Planctomycetes and their phenomic and genomic characterization uncovers novel biology.</title>
        <authorList>
            <person name="Wiegand S."/>
            <person name="Jogler M."/>
            <person name="Boedeker C."/>
            <person name="Pinto D."/>
            <person name="Vollmers J."/>
            <person name="Rivas-Marin E."/>
            <person name="Kohn T."/>
            <person name="Peeters S.H."/>
            <person name="Heuer A."/>
            <person name="Rast P."/>
            <person name="Oberbeckmann S."/>
            <person name="Bunk B."/>
            <person name="Jeske O."/>
            <person name="Meyerdierks A."/>
            <person name="Storesund J.E."/>
            <person name="Kallscheuer N."/>
            <person name="Luecker S."/>
            <person name="Lage O.M."/>
            <person name="Pohl T."/>
            <person name="Merkel B.J."/>
            <person name="Hornburger P."/>
            <person name="Mueller R.-W."/>
            <person name="Bruemmer F."/>
            <person name="Labrenz M."/>
            <person name="Spormann A.M."/>
            <person name="Op den Camp H."/>
            <person name="Overmann J."/>
            <person name="Amann R."/>
            <person name="Jetten M.S.M."/>
            <person name="Mascher T."/>
            <person name="Medema M.H."/>
            <person name="Devos D.P."/>
            <person name="Kaster A.-K."/>
            <person name="Ovreas L."/>
            <person name="Rohde M."/>
            <person name="Galperin M.Y."/>
            <person name="Jogler C."/>
        </authorList>
    </citation>
    <scope>NUCLEOTIDE SEQUENCE [LARGE SCALE GENOMIC DNA]</scope>
    <source>
        <strain evidence="4 5">Pla175</strain>
    </source>
</reference>
<feature type="region of interest" description="Disordered" evidence="2">
    <location>
        <begin position="400"/>
        <end position="440"/>
    </location>
</feature>
<dbReference type="Gene3D" id="2.40.420.20">
    <property type="match status" value="1"/>
</dbReference>
<keyword evidence="3" id="KW-0472">Membrane</keyword>
<organism evidence="4 5">
    <name type="scientific">Pirellulimonas nuda</name>
    <dbReference type="NCBI Taxonomy" id="2528009"/>
    <lineage>
        <taxon>Bacteria</taxon>
        <taxon>Pseudomonadati</taxon>
        <taxon>Planctomycetota</taxon>
        <taxon>Planctomycetia</taxon>
        <taxon>Pirellulales</taxon>
        <taxon>Lacipirellulaceae</taxon>
        <taxon>Pirellulimonas</taxon>
    </lineage>
</organism>
<dbReference type="Gene3D" id="2.40.30.170">
    <property type="match status" value="1"/>
</dbReference>
<gene>
    <name evidence="4" type="primary">mdtE_1</name>
    <name evidence="4" type="ORF">Pla175_35580</name>
</gene>
<dbReference type="Gene3D" id="2.40.50.100">
    <property type="match status" value="1"/>
</dbReference>
<dbReference type="Proteomes" id="UP000317429">
    <property type="component" value="Chromosome"/>
</dbReference>
<evidence type="ECO:0000256" key="2">
    <source>
        <dbReference type="SAM" id="MobiDB-lite"/>
    </source>
</evidence>
<evidence type="ECO:0000313" key="5">
    <source>
        <dbReference type="Proteomes" id="UP000317429"/>
    </source>
</evidence>
<keyword evidence="3" id="KW-0812">Transmembrane</keyword>
<evidence type="ECO:0000313" key="4">
    <source>
        <dbReference type="EMBL" id="QDU90157.1"/>
    </source>
</evidence>
<dbReference type="PANTHER" id="PTHR30469:SF15">
    <property type="entry name" value="HLYD FAMILY OF SECRETION PROTEINS"/>
    <property type="match status" value="1"/>
</dbReference>